<dbReference type="Proteomes" id="UP000887560">
    <property type="component" value="Unplaced"/>
</dbReference>
<organism evidence="3 4">
    <name type="scientific">Meloidogyne floridensis</name>
    <dbReference type="NCBI Taxonomy" id="298350"/>
    <lineage>
        <taxon>Eukaryota</taxon>
        <taxon>Metazoa</taxon>
        <taxon>Ecdysozoa</taxon>
        <taxon>Nematoda</taxon>
        <taxon>Chromadorea</taxon>
        <taxon>Rhabditida</taxon>
        <taxon>Tylenchina</taxon>
        <taxon>Tylenchomorpha</taxon>
        <taxon>Tylenchoidea</taxon>
        <taxon>Meloidogynidae</taxon>
        <taxon>Meloidogyninae</taxon>
        <taxon>Meloidogyne</taxon>
    </lineage>
</organism>
<dbReference type="Pfam" id="PF08755">
    <property type="entry name" value="YccV-like"/>
    <property type="match status" value="1"/>
</dbReference>
<dbReference type="GO" id="GO:0003677">
    <property type="term" value="F:DNA binding"/>
    <property type="evidence" value="ECO:0007669"/>
    <property type="project" value="InterPro"/>
</dbReference>
<protein>
    <submittedName>
        <fullName evidence="4">Hemimethylated DNA-binding domain-containing protein</fullName>
    </submittedName>
</protein>
<proteinExistence type="predicted"/>
<keyword evidence="3" id="KW-1185">Reference proteome</keyword>
<dbReference type="NCBIfam" id="TIGR02097">
    <property type="entry name" value="yccV"/>
    <property type="match status" value="1"/>
</dbReference>
<evidence type="ECO:0000256" key="1">
    <source>
        <dbReference type="SAM" id="SignalP"/>
    </source>
</evidence>
<dbReference type="AlphaFoldDB" id="A0A915NEH8"/>
<evidence type="ECO:0000313" key="3">
    <source>
        <dbReference type="Proteomes" id="UP000887560"/>
    </source>
</evidence>
<dbReference type="InterPro" id="IPR053189">
    <property type="entry name" value="Clp_protease_adapter_ClpF"/>
</dbReference>
<dbReference type="Gene3D" id="2.30.30.390">
    <property type="entry name" value="Hemimethylated DNA-binding domain"/>
    <property type="match status" value="1"/>
</dbReference>
<dbReference type="SUPFAM" id="SSF141255">
    <property type="entry name" value="YccV-like"/>
    <property type="match status" value="1"/>
</dbReference>
<evidence type="ECO:0000259" key="2">
    <source>
        <dbReference type="SMART" id="SM00992"/>
    </source>
</evidence>
<dbReference type="WBParaSite" id="scf7180000416197.g153">
    <property type="protein sequence ID" value="scf7180000416197.g153"/>
    <property type="gene ID" value="scf7180000416197.g153"/>
</dbReference>
<reference evidence="4" key="1">
    <citation type="submission" date="2022-11" db="UniProtKB">
        <authorList>
            <consortium name="WormBaseParasite"/>
        </authorList>
    </citation>
    <scope>IDENTIFICATION</scope>
</reference>
<feature type="chain" id="PRO_5037755175" evidence="1">
    <location>
        <begin position="17"/>
        <end position="244"/>
    </location>
</feature>
<keyword evidence="1" id="KW-0732">Signal</keyword>
<feature type="signal peptide" evidence="1">
    <location>
        <begin position="1"/>
        <end position="16"/>
    </location>
</feature>
<dbReference type="PANTHER" id="PTHR48439">
    <property type="entry name" value="HEMIMETHYLATED DNA-BINDING DOMAIN-CONTAINING PROTEIN"/>
    <property type="match status" value="1"/>
</dbReference>
<sequence length="244" mass="28461">MVDYLPTLIFLTILFSVPLQFYLSPKSSSDAQYYLHKFVDEIHQIYSKIIGKFFNFSNKKVEEMFEESEQIGDEKEIIGEETISKEEMSGLFGGEMFEESEQIGDEKEIIGEETISKEEMSGLFGGSDEPRHPRPPHIKYKVGQVVKHKLHNYRGVIVGWDEKVKAPDWWIKRVHGTEEIDEPNYTIIIDTRDRLVPQIAYVLERNILLSEGGIVHPLINHYFESFDGKCYKSRPWHKNVYPND</sequence>
<evidence type="ECO:0000313" key="4">
    <source>
        <dbReference type="WBParaSite" id="scf7180000416197.g153"/>
    </source>
</evidence>
<feature type="domain" description="Hemimethylated DNA-binding" evidence="2">
    <location>
        <begin position="137"/>
        <end position="234"/>
    </location>
</feature>
<dbReference type="PANTHER" id="PTHR48439:SF1">
    <property type="entry name" value="HEMIMETHYLATED DNA-BINDING DOMAIN-CONTAINING PROTEIN"/>
    <property type="match status" value="1"/>
</dbReference>
<name>A0A915NEH8_9BILA</name>
<dbReference type="InterPro" id="IPR036623">
    <property type="entry name" value="Hemimethylated_DNA-bd_sf"/>
</dbReference>
<dbReference type="SMART" id="SM00992">
    <property type="entry name" value="YccV-like"/>
    <property type="match status" value="1"/>
</dbReference>
<dbReference type="InterPro" id="IPR011722">
    <property type="entry name" value="Hemimethylated_DNA-bd_dom"/>
</dbReference>
<accession>A0A915NEH8</accession>